<accession>A0A939RZZ3</accession>
<feature type="region of interest" description="Disordered" evidence="5">
    <location>
        <begin position="293"/>
        <end position="319"/>
    </location>
</feature>
<keyword evidence="2" id="KW-0805">Transcription regulation</keyword>
<evidence type="ECO:0000256" key="2">
    <source>
        <dbReference type="ARBA" id="ARBA00023015"/>
    </source>
</evidence>
<evidence type="ECO:0000256" key="4">
    <source>
        <dbReference type="ARBA" id="ARBA00023163"/>
    </source>
</evidence>
<dbReference type="SUPFAM" id="SSF53850">
    <property type="entry name" value="Periplasmic binding protein-like II"/>
    <property type="match status" value="1"/>
</dbReference>
<dbReference type="Gene3D" id="1.10.10.10">
    <property type="entry name" value="Winged helix-like DNA-binding domain superfamily/Winged helix DNA-binding domain"/>
    <property type="match status" value="1"/>
</dbReference>
<keyword evidence="3" id="KW-0238">DNA-binding</keyword>
<dbReference type="Pfam" id="PF03466">
    <property type="entry name" value="LysR_substrate"/>
    <property type="match status" value="1"/>
</dbReference>
<keyword evidence="4" id="KW-0804">Transcription</keyword>
<dbReference type="Gene3D" id="3.40.190.10">
    <property type="entry name" value="Periplasmic binding protein-like II"/>
    <property type="match status" value="2"/>
</dbReference>
<keyword evidence="8" id="KW-1185">Reference proteome</keyword>
<evidence type="ECO:0000259" key="6">
    <source>
        <dbReference type="PROSITE" id="PS50931"/>
    </source>
</evidence>
<organism evidence="7 8">
    <name type="scientific">Leucobacter ruminantium</name>
    <dbReference type="NCBI Taxonomy" id="1289170"/>
    <lineage>
        <taxon>Bacteria</taxon>
        <taxon>Bacillati</taxon>
        <taxon>Actinomycetota</taxon>
        <taxon>Actinomycetes</taxon>
        <taxon>Micrococcales</taxon>
        <taxon>Microbacteriaceae</taxon>
        <taxon>Leucobacter</taxon>
    </lineage>
</organism>
<comment type="caution">
    <text evidence="7">The sequence shown here is derived from an EMBL/GenBank/DDBJ whole genome shotgun (WGS) entry which is preliminary data.</text>
</comment>
<reference evidence="7" key="1">
    <citation type="submission" date="2021-03" db="EMBL/GenBank/DDBJ databases">
        <title>Leucobacter chromiisoli sp. nov., isolated from chromium-containing soil of chemical plant.</title>
        <authorList>
            <person name="Xu Z."/>
        </authorList>
    </citation>
    <scope>NUCLEOTIDE SEQUENCE</scope>
    <source>
        <strain evidence="7">A2</strain>
    </source>
</reference>
<dbReference type="EMBL" id="JAGDYL010000029">
    <property type="protein sequence ID" value="MBO1806346.1"/>
    <property type="molecule type" value="Genomic_DNA"/>
</dbReference>
<gene>
    <name evidence="7" type="ORF">J4H91_13640</name>
</gene>
<evidence type="ECO:0000256" key="1">
    <source>
        <dbReference type="ARBA" id="ARBA00009437"/>
    </source>
</evidence>
<dbReference type="RefSeq" id="WP_208046804.1">
    <property type="nucleotide sequence ID" value="NZ_JAGDYL010000029.1"/>
</dbReference>
<dbReference type="InterPro" id="IPR050950">
    <property type="entry name" value="HTH-type_LysR_regulators"/>
</dbReference>
<protein>
    <submittedName>
        <fullName evidence="7">LysR family transcriptional regulator</fullName>
    </submittedName>
</protein>
<feature type="domain" description="HTH lysR-type" evidence="6">
    <location>
        <begin position="1"/>
        <end position="58"/>
    </location>
</feature>
<evidence type="ECO:0000256" key="3">
    <source>
        <dbReference type="ARBA" id="ARBA00023125"/>
    </source>
</evidence>
<dbReference type="SUPFAM" id="SSF46785">
    <property type="entry name" value="Winged helix' DNA-binding domain"/>
    <property type="match status" value="1"/>
</dbReference>
<dbReference type="InterPro" id="IPR036388">
    <property type="entry name" value="WH-like_DNA-bd_sf"/>
</dbReference>
<sequence>MEVRHLQLLRELADRGSITAVAEATHRTASAVSQQLRTAQRDAGMQLVEPDGRGVRLTEAGRVLAAGGVEVETVLAAVRARWDAYRNEPGGSVSVVAFPSAAALFYPRVMESAARAGIELRVADLDPAEHEFAELAADFDVVIAHSLDGPVPSGASGLVVRELMVEPLDIAMSAAHPLANHRDLRAEDVADATWIGVPVGYPFDAVLSSIEARAGRPLTIAQRLRDNRVIEALVASSEHLAVLPRFTTPGDDELRLVPLADVPARRYVSALIRPDKAQRRAVGSVLEAIGEVARAASRGEGGPPAPEEPTRGRALGARP</sequence>
<dbReference type="Proteomes" id="UP000664398">
    <property type="component" value="Unassembled WGS sequence"/>
</dbReference>
<dbReference type="GO" id="GO:0003677">
    <property type="term" value="F:DNA binding"/>
    <property type="evidence" value="ECO:0007669"/>
    <property type="project" value="UniProtKB-KW"/>
</dbReference>
<dbReference type="Pfam" id="PF00126">
    <property type="entry name" value="HTH_1"/>
    <property type="match status" value="1"/>
</dbReference>
<dbReference type="AlphaFoldDB" id="A0A939RZZ3"/>
<dbReference type="GO" id="GO:0005829">
    <property type="term" value="C:cytosol"/>
    <property type="evidence" value="ECO:0007669"/>
    <property type="project" value="TreeGrafter"/>
</dbReference>
<name>A0A939RZZ3_9MICO</name>
<dbReference type="InterPro" id="IPR000847">
    <property type="entry name" value="LysR_HTH_N"/>
</dbReference>
<dbReference type="PROSITE" id="PS50931">
    <property type="entry name" value="HTH_LYSR"/>
    <property type="match status" value="1"/>
</dbReference>
<comment type="similarity">
    <text evidence="1">Belongs to the LysR transcriptional regulatory family.</text>
</comment>
<evidence type="ECO:0000256" key="5">
    <source>
        <dbReference type="SAM" id="MobiDB-lite"/>
    </source>
</evidence>
<evidence type="ECO:0000313" key="8">
    <source>
        <dbReference type="Proteomes" id="UP000664398"/>
    </source>
</evidence>
<dbReference type="InterPro" id="IPR005119">
    <property type="entry name" value="LysR_subst-bd"/>
</dbReference>
<proteinExistence type="inferred from homology"/>
<evidence type="ECO:0000313" key="7">
    <source>
        <dbReference type="EMBL" id="MBO1806346.1"/>
    </source>
</evidence>
<dbReference type="GO" id="GO:0003700">
    <property type="term" value="F:DNA-binding transcription factor activity"/>
    <property type="evidence" value="ECO:0007669"/>
    <property type="project" value="InterPro"/>
</dbReference>
<dbReference type="InterPro" id="IPR036390">
    <property type="entry name" value="WH_DNA-bd_sf"/>
</dbReference>
<dbReference type="PANTHER" id="PTHR30419">
    <property type="entry name" value="HTH-TYPE TRANSCRIPTIONAL REGULATOR YBHD"/>
    <property type="match status" value="1"/>
</dbReference>